<sequence length="705" mass="77478">MMIGWSRHMEAPEPRIPIDYALAPSVLKPGVGNVARTPAPELLHGRPQLLLSTLHAITTQTKIRTMVLSFHEHDIDQEAFNRGDPALRQKVARVLFAVDAFAHAGIPQHARLPFMVTTHTHAKRFELNVLWPRCVMGGHGRPLNINQHSLSEGTKAHWNSLEDFLNHHFGFADPRDPERKLGLTGPDKLEKEVIEATRAGITFGPDRPREMVVQALQKLRHAKTPLQDMLNRIGEILRTLGWGPQDIPSSKPDKDALLLGAPGAPRRDGVVVTGLIMDGPGDEAKLQRALRNRQAYLDGAAPRLVSNWQRRVSYNHRYFGKGNWPAPRSAEEIVAMIGSATNNTAALPIPRVHPDFKPRPALNISATVSRASALRGADVLLARLHRILDHINARRQQLLFDRFCAALTPQLTNIATQLESRHDRRTHLTTSLSAQSAQSGQSTQGRDLRSGHSRAAGLSDQSSRAVAERAGRLTSERQHRSGTPASDPDRYGTGETGGLLGVEQADRREVRDTGAPAQRTSATDKEAERASRRAEERDEGANTDSATAAELAHGPGAFRPDKYSRGERLKAAHAALQQIFPGELFRMRFWHISQVGEVLAIRLAGGVIVLTTAELLHAKTQIPSRKLAALGAELGLSYLPPRGQRVRPRPEPKPDQKPAPQPEPSPVPPPEPEPAPEAPEDEDTTEETYGIDIPDAPDDPSPDFF</sequence>
<protein>
    <submittedName>
        <fullName evidence="2">Uncharacterized protein</fullName>
    </submittedName>
</protein>
<organism evidence="2 3">
    <name type="scientific">Halocynthiibacter halioticoli</name>
    <dbReference type="NCBI Taxonomy" id="2986804"/>
    <lineage>
        <taxon>Bacteria</taxon>
        <taxon>Pseudomonadati</taxon>
        <taxon>Pseudomonadota</taxon>
        <taxon>Alphaproteobacteria</taxon>
        <taxon>Rhodobacterales</taxon>
        <taxon>Paracoccaceae</taxon>
        <taxon>Halocynthiibacter</taxon>
    </lineage>
</organism>
<keyword evidence="3" id="KW-1185">Reference proteome</keyword>
<reference evidence="2" key="1">
    <citation type="submission" date="2022-10" db="EMBL/GenBank/DDBJ databases">
        <authorList>
            <person name="Yue Y."/>
        </authorList>
    </citation>
    <scope>NUCLEOTIDE SEQUENCE</scope>
    <source>
        <strain evidence="2">Z654</strain>
    </source>
</reference>
<feature type="region of interest" description="Disordered" evidence="1">
    <location>
        <begin position="639"/>
        <end position="705"/>
    </location>
</feature>
<dbReference type="AlphaFoldDB" id="A0AAE3IZV9"/>
<dbReference type="RefSeq" id="WP_263954272.1">
    <property type="nucleotide sequence ID" value="NZ_JAOYFC010000002.1"/>
</dbReference>
<feature type="compositionally biased region" description="Basic and acidic residues" evidence="1">
    <location>
        <begin position="522"/>
        <end position="540"/>
    </location>
</feature>
<proteinExistence type="predicted"/>
<feature type="compositionally biased region" description="Basic and acidic residues" evidence="1">
    <location>
        <begin position="466"/>
        <end position="479"/>
    </location>
</feature>
<accession>A0AAE3IZV9</accession>
<feature type="compositionally biased region" description="Acidic residues" evidence="1">
    <location>
        <begin position="695"/>
        <end position="705"/>
    </location>
</feature>
<gene>
    <name evidence="2" type="ORF">OH136_12605</name>
</gene>
<dbReference type="EMBL" id="JAOYFC010000002">
    <property type="protein sequence ID" value="MCV6825397.1"/>
    <property type="molecule type" value="Genomic_DNA"/>
</dbReference>
<name>A0AAE3IZV9_9RHOB</name>
<evidence type="ECO:0000313" key="2">
    <source>
        <dbReference type="EMBL" id="MCV6825397.1"/>
    </source>
</evidence>
<feature type="compositionally biased region" description="Low complexity" evidence="1">
    <location>
        <begin position="428"/>
        <end position="445"/>
    </location>
</feature>
<evidence type="ECO:0000313" key="3">
    <source>
        <dbReference type="Proteomes" id="UP001208041"/>
    </source>
</evidence>
<feature type="region of interest" description="Disordered" evidence="1">
    <location>
        <begin position="419"/>
        <end position="562"/>
    </location>
</feature>
<dbReference type="Proteomes" id="UP001208041">
    <property type="component" value="Unassembled WGS sequence"/>
</dbReference>
<comment type="caution">
    <text evidence="2">The sequence shown here is derived from an EMBL/GenBank/DDBJ whole genome shotgun (WGS) entry which is preliminary data.</text>
</comment>
<feature type="compositionally biased region" description="Pro residues" evidence="1">
    <location>
        <begin position="657"/>
        <end position="677"/>
    </location>
</feature>
<evidence type="ECO:0000256" key="1">
    <source>
        <dbReference type="SAM" id="MobiDB-lite"/>
    </source>
</evidence>